<keyword evidence="4" id="KW-1003">Cell membrane</keyword>
<dbReference type="SUPFAM" id="SSF161098">
    <property type="entry name" value="MetI-like"/>
    <property type="match status" value="1"/>
</dbReference>
<dbReference type="GO" id="GO:0055085">
    <property type="term" value="P:transmembrane transport"/>
    <property type="evidence" value="ECO:0007669"/>
    <property type="project" value="InterPro"/>
</dbReference>
<keyword evidence="3 8" id="KW-0813">Transport</keyword>
<name>V4R501_9HYPH</name>
<gene>
    <name evidence="10" type="ORF">N177_0453</name>
</gene>
<dbReference type="AlphaFoldDB" id="V4R501"/>
<keyword evidence="7 8" id="KW-0472">Membrane</keyword>
<organism evidence="10 11">
    <name type="scientific">Lutibaculum baratangense AMV1</name>
    <dbReference type="NCBI Taxonomy" id="631454"/>
    <lineage>
        <taxon>Bacteria</taxon>
        <taxon>Pseudomonadati</taxon>
        <taxon>Pseudomonadota</taxon>
        <taxon>Alphaproteobacteria</taxon>
        <taxon>Hyphomicrobiales</taxon>
        <taxon>Tepidamorphaceae</taxon>
        <taxon>Lutibaculum</taxon>
    </lineage>
</organism>
<evidence type="ECO:0000256" key="5">
    <source>
        <dbReference type="ARBA" id="ARBA00022692"/>
    </source>
</evidence>
<evidence type="ECO:0000256" key="4">
    <source>
        <dbReference type="ARBA" id="ARBA00022475"/>
    </source>
</evidence>
<keyword evidence="5 8" id="KW-0812">Transmembrane</keyword>
<reference evidence="10 11" key="1">
    <citation type="journal article" date="2014" name="Genome Announc.">
        <title>Draft Genome Sequence of Lutibaculum baratangense Strain AMV1T, Isolated from a Mud Volcano in Andamans, India.</title>
        <authorList>
            <person name="Singh A."/>
            <person name="Sreenivas A."/>
            <person name="Sathyanarayana Reddy G."/>
            <person name="Pinnaka A.K."/>
            <person name="Shivaji S."/>
        </authorList>
    </citation>
    <scope>NUCLEOTIDE SEQUENCE [LARGE SCALE GENOMIC DNA]</scope>
    <source>
        <strain evidence="10 11">AMV1</strain>
    </source>
</reference>
<feature type="transmembrane region" description="Helical" evidence="8">
    <location>
        <begin position="233"/>
        <end position="258"/>
    </location>
</feature>
<feature type="transmembrane region" description="Helical" evidence="8">
    <location>
        <begin position="30"/>
        <end position="53"/>
    </location>
</feature>
<comment type="subcellular location">
    <subcellularLocation>
        <location evidence="1 8">Cell membrane</location>
        <topology evidence="1 8">Multi-pass membrane protein</topology>
    </subcellularLocation>
</comment>
<comment type="similarity">
    <text evidence="2">Belongs to the binding-protein-dependent transport system permease family. CysTW subfamily.</text>
</comment>
<evidence type="ECO:0000256" key="7">
    <source>
        <dbReference type="ARBA" id="ARBA00023136"/>
    </source>
</evidence>
<dbReference type="Pfam" id="PF00528">
    <property type="entry name" value="BPD_transp_1"/>
    <property type="match status" value="1"/>
</dbReference>
<evidence type="ECO:0000259" key="9">
    <source>
        <dbReference type="PROSITE" id="PS50928"/>
    </source>
</evidence>
<dbReference type="CDD" id="cd06261">
    <property type="entry name" value="TM_PBP2"/>
    <property type="match status" value="1"/>
</dbReference>
<protein>
    <submittedName>
        <fullName evidence="10">Spermidine Putrescine ABC transporter permease component PotB</fullName>
    </submittedName>
</protein>
<evidence type="ECO:0000256" key="2">
    <source>
        <dbReference type="ARBA" id="ARBA00007069"/>
    </source>
</evidence>
<evidence type="ECO:0000256" key="8">
    <source>
        <dbReference type="RuleBase" id="RU363032"/>
    </source>
</evidence>
<keyword evidence="11" id="KW-1185">Reference proteome</keyword>
<dbReference type="PANTHER" id="PTHR42929">
    <property type="entry name" value="INNER MEMBRANE ABC TRANSPORTER PERMEASE PROTEIN YDCU-RELATED-RELATED"/>
    <property type="match status" value="1"/>
</dbReference>
<dbReference type="PROSITE" id="PS50928">
    <property type="entry name" value="ABC_TM1"/>
    <property type="match status" value="1"/>
</dbReference>
<dbReference type="EMBL" id="AWXZ01000012">
    <property type="protein sequence ID" value="ESR27027.1"/>
    <property type="molecule type" value="Genomic_DNA"/>
</dbReference>
<feature type="domain" description="ABC transmembrane type-1" evidence="9">
    <location>
        <begin position="200"/>
        <end position="406"/>
    </location>
</feature>
<dbReference type="OrthoDB" id="9807047at2"/>
<feature type="transmembrane region" description="Helical" evidence="8">
    <location>
        <begin position="341"/>
        <end position="363"/>
    </location>
</feature>
<sequence length="417" mass="45967">MVETSQEGPRAARSLKRSLARAERRRKLRAFLLVLPLILFVLAFFAAPIIGMLERAVVDRDLMQAWPRTAEAVKAHDWSEAEVPGEEVFAVLGPELASSFEARTAAGVARRLNYDLDGGRSLVMNTARSVARLDETPPAWRDAILEIEPRWGEPATWTAIRRAAGPVTDFYLLQTIDRQRVADGSIASVPRERAIYLQIYGRTFAIALSVTLLCLAIGFPIAYLLASLPANRANLLLILVLLPFWTPLLVRTAAWVVVLQEQGLVNQMLQFLQVTDRPIRLVYNRTGVIISMTHVLLPFMILPLYAVMQTVPPHYMRAARSLGAPPFTAFRRVYIPQVMPGIAAGSILVFIIALGYYITPALVGGASDQMVSYYIAFYTTDTVNWGLAGALGAGLLAATLLLYTVYSRLVGGVRGVM</sequence>
<evidence type="ECO:0000256" key="3">
    <source>
        <dbReference type="ARBA" id="ARBA00022448"/>
    </source>
</evidence>
<accession>V4R501</accession>
<evidence type="ECO:0000313" key="10">
    <source>
        <dbReference type="EMBL" id="ESR27027.1"/>
    </source>
</evidence>
<dbReference type="GO" id="GO:0005886">
    <property type="term" value="C:plasma membrane"/>
    <property type="evidence" value="ECO:0007669"/>
    <property type="project" value="UniProtKB-SubCell"/>
</dbReference>
<feature type="transmembrane region" description="Helical" evidence="8">
    <location>
        <begin position="383"/>
        <end position="406"/>
    </location>
</feature>
<evidence type="ECO:0000256" key="1">
    <source>
        <dbReference type="ARBA" id="ARBA00004651"/>
    </source>
</evidence>
<proteinExistence type="inferred from homology"/>
<comment type="caution">
    <text evidence="10">The sequence shown here is derived from an EMBL/GenBank/DDBJ whole genome shotgun (WGS) entry which is preliminary data.</text>
</comment>
<evidence type="ECO:0000313" key="11">
    <source>
        <dbReference type="Proteomes" id="UP000017819"/>
    </source>
</evidence>
<keyword evidence="6 8" id="KW-1133">Transmembrane helix</keyword>
<dbReference type="Proteomes" id="UP000017819">
    <property type="component" value="Unassembled WGS sequence"/>
</dbReference>
<dbReference type="PANTHER" id="PTHR42929:SF5">
    <property type="entry name" value="ABC TRANSPORTER PERMEASE PROTEIN"/>
    <property type="match status" value="1"/>
</dbReference>
<feature type="transmembrane region" description="Helical" evidence="8">
    <location>
        <begin position="204"/>
        <end position="226"/>
    </location>
</feature>
<dbReference type="RefSeq" id="WP_023430604.1">
    <property type="nucleotide sequence ID" value="NZ_AWXZ01000012.1"/>
</dbReference>
<dbReference type="InterPro" id="IPR035906">
    <property type="entry name" value="MetI-like_sf"/>
</dbReference>
<dbReference type="PATRIC" id="fig|631454.5.peg.445"/>
<dbReference type="eggNOG" id="COG1176">
    <property type="taxonomic scope" value="Bacteria"/>
</dbReference>
<dbReference type="InterPro" id="IPR000515">
    <property type="entry name" value="MetI-like"/>
</dbReference>
<dbReference type="Gene3D" id="1.10.3720.10">
    <property type="entry name" value="MetI-like"/>
    <property type="match status" value="1"/>
</dbReference>
<dbReference type="STRING" id="631454.N177_0453"/>
<feature type="transmembrane region" description="Helical" evidence="8">
    <location>
        <begin position="288"/>
        <end position="307"/>
    </location>
</feature>
<evidence type="ECO:0000256" key="6">
    <source>
        <dbReference type="ARBA" id="ARBA00022989"/>
    </source>
</evidence>